<protein>
    <submittedName>
        <fullName evidence="1">Uncharacterized protein</fullName>
    </submittedName>
</protein>
<organism evidence="1 2">
    <name type="scientific">Candidatus Iainarchaeum sp</name>
    <dbReference type="NCBI Taxonomy" id="3101447"/>
    <lineage>
        <taxon>Archaea</taxon>
        <taxon>Candidatus Iainarchaeota</taxon>
        <taxon>Candidatus Iainarchaeia</taxon>
        <taxon>Candidatus Iainarchaeales</taxon>
        <taxon>Candidatus Iainarchaeaceae</taxon>
        <taxon>Candidatus Iainarchaeum</taxon>
    </lineage>
</organism>
<comment type="caution">
    <text evidence="1">The sequence shown here is derived from an EMBL/GenBank/DDBJ whole genome shotgun (WGS) entry which is preliminary data.</text>
</comment>
<sequence length="167" mass="19542">EKEIREQKQEIDELIPKLVEMQKTGYEEQKATLFEGIKGVKAAMTDIVNMLEKGESYDVFTLGEELGREDVILFFKAYHAQRLRKKIRIRLITNKKASEAMRKYQMYPLMKLRISGQTMPTGIFIYADKVLTLIWGEKPIAVIVKSKLLNQRYREFFEEMWKGAKAG</sequence>
<reference evidence="1" key="1">
    <citation type="submission" date="2021-03" db="EMBL/GenBank/DDBJ databases">
        <authorList>
            <person name="Jaffe A."/>
        </authorList>
    </citation>
    <scope>NUCLEOTIDE SEQUENCE</scope>
    <source>
        <strain evidence="1">RIFCSPHIGHO2_01_FULL_AR10_44_11</strain>
    </source>
</reference>
<name>A0A8T4KUA5_9ARCH</name>
<feature type="non-terminal residue" evidence="1">
    <location>
        <position position="1"/>
    </location>
</feature>
<gene>
    <name evidence="1" type="ORF">J4415_02795</name>
</gene>
<reference evidence="1" key="2">
    <citation type="submission" date="2021-05" db="EMBL/GenBank/DDBJ databases">
        <title>Protein family content uncovers lineage relationships and bacterial pathway maintenance mechanisms in DPANN archaea.</title>
        <authorList>
            <person name="Castelle C.J."/>
            <person name="Meheust R."/>
            <person name="Jaffe A.L."/>
            <person name="Seitz K."/>
            <person name="Gong X."/>
            <person name="Baker B.J."/>
            <person name="Banfield J.F."/>
        </authorList>
    </citation>
    <scope>NUCLEOTIDE SEQUENCE</scope>
    <source>
        <strain evidence="1">RIFCSPHIGHO2_01_FULL_AR10_44_11</strain>
    </source>
</reference>
<evidence type="ECO:0000313" key="2">
    <source>
        <dbReference type="Proteomes" id="UP000677687"/>
    </source>
</evidence>
<proteinExistence type="predicted"/>
<dbReference type="Proteomes" id="UP000677687">
    <property type="component" value="Unassembled WGS sequence"/>
</dbReference>
<evidence type="ECO:0000313" key="1">
    <source>
        <dbReference type="EMBL" id="MBS3057534.1"/>
    </source>
</evidence>
<dbReference type="AlphaFoldDB" id="A0A8T4KUA5"/>
<accession>A0A8T4KUA5</accession>
<dbReference type="EMBL" id="JAGVWD010000040">
    <property type="protein sequence ID" value="MBS3057534.1"/>
    <property type="molecule type" value="Genomic_DNA"/>
</dbReference>